<sequence>MTLWLTSDTHFGHASVIAMCDRPFADAEEMDAALTERWNALVRPRDTVWHLGDFSLGPKGTAERRFRRLNGSIHLVRGNHDGDDVVKGCAWASVRDLASQRVAGVRLTLCHYPMLAWPGSAHNRDGRVATVMAHGHVHGTPRNARVPHLDPCRVDVGVDMQGYQPVAAEALVAAVQIAVDIQST</sequence>
<dbReference type="InterPro" id="IPR024654">
    <property type="entry name" value="Calcineurin-like_PHP_lpxH"/>
</dbReference>
<organism evidence="3 4">
    <name type="scientific">Lichenibacterium minor</name>
    <dbReference type="NCBI Taxonomy" id="2316528"/>
    <lineage>
        <taxon>Bacteria</taxon>
        <taxon>Pseudomonadati</taxon>
        <taxon>Pseudomonadota</taxon>
        <taxon>Alphaproteobacteria</taxon>
        <taxon>Hyphomicrobiales</taxon>
        <taxon>Lichenihabitantaceae</taxon>
        <taxon>Lichenibacterium</taxon>
    </lineage>
</organism>
<dbReference type="InterPro" id="IPR029052">
    <property type="entry name" value="Metallo-depent_PP-like"/>
</dbReference>
<dbReference type="AlphaFoldDB" id="A0A4Q2U3X8"/>
<evidence type="ECO:0000313" key="4">
    <source>
        <dbReference type="Proteomes" id="UP000290759"/>
    </source>
</evidence>
<evidence type="ECO:0000256" key="1">
    <source>
        <dbReference type="ARBA" id="ARBA00008950"/>
    </source>
</evidence>
<dbReference type="EMBL" id="QYBB01000016">
    <property type="protein sequence ID" value="RYC31223.1"/>
    <property type="molecule type" value="Genomic_DNA"/>
</dbReference>
<dbReference type="Proteomes" id="UP000290759">
    <property type="component" value="Unassembled WGS sequence"/>
</dbReference>
<comment type="caution">
    <text evidence="3">The sequence shown here is derived from an EMBL/GenBank/DDBJ whole genome shotgun (WGS) entry which is preliminary data.</text>
</comment>
<dbReference type="OrthoDB" id="5380073at2"/>
<evidence type="ECO:0000313" key="3">
    <source>
        <dbReference type="EMBL" id="RYC31223.1"/>
    </source>
</evidence>
<dbReference type="Gene3D" id="3.60.21.10">
    <property type="match status" value="1"/>
</dbReference>
<feature type="domain" description="Calcineurin-like phosphoesterase" evidence="2">
    <location>
        <begin position="1"/>
        <end position="139"/>
    </location>
</feature>
<name>A0A4Q2U3X8_9HYPH</name>
<protein>
    <submittedName>
        <fullName evidence="3">Metallophosphoesterase</fullName>
    </submittedName>
</protein>
<proteinExistence type="inferred from homology"/>
<evidence type="ECO:0000259" key="2">
    <source>
        <dbReference type="Pfam" id="PF12850"/>
    </source>
</evidence>
<keyword evidence="4" id="KW-1185">Reference proteome</keyword>
<accession>A0A4Q2U3X8</accession>
<reference evidence="3 4" key="1">
    <citation type="submission" date="2018-12" db="EMBL/GenBank/DDBJ databases">
        <authorList>
            <person name="Grouzdev D.S."/>
            <person name="Krutkina M.S."/>
        </authorList>
    </citation>
    <scope>NUCLEOTIDE SEQUENCE [LARGE SCALE GENOMIC DNA]</scope>
    <source>
        <strain evidence="3 4">RmlP026</strain>
    </source>
</reference>
<comment type="similarity">
    <text evidence="1">Belongs to the metallophosphoesterase superfamily. YfcE family.</text>
</comment>
<dbReference type="RefSeq" id="WP_129227725.1">
    <property type="nucleotide sequence ID" value="NZ_QYBB01000016.1"/>
</dbReference>
<dbReference type="Pfam" id="PF12850">
    <property type="entry name" value="Metallophos_2"/>
    <property type="match status" value="1"/>
</dbReference>
<dbReference type="SUPFAM" id="SSF56300">
    <property type="entry name" value="Metallo-dependent phosphatases"/>
    <property type="match status" value="1"/>
</dbReference>
<reference evidence="3 4" key="2">
    <citation type="submission" date="2019-02" db="EMBL/GenBank/DDBJ databases">
        <title>'Lichenibacterium ramalinii' gen. nov. sp. nov., 'Lichenibacterium minor' gen. nov. sp. nov.</title>
        <authorList>
            <person name="Pankratov T."/>
        </authorList>
    </citation>
    <scope>NUCLEOTIDE SEQUENCE [LARGE SCALE GENOMIC DNA]</scope>
    <source>
        <strain evidence="3 4">RmlP026</strain>
    </source>
</reference>
<gene>
    <name evidence="3" type="ORF">D3273_15140</name>
</gene>